<protein>
    <submittedName>
        <fullName evidence="1">Uncharacterized protein</fullName>
    </submittedName>
</protein>
<proteinExistence type="predicted"/>
<dbReference type="KEGG" id="swp:swp_2854"/>
<dbReference type="STRING" id="225849.swp_2854"/>
<dbReference type="AlphaFoldDB" id="B8CPK4"/>
<dbReference type="HOGENOM" id="CLU_1271419_0_0_6"/>
<accession>B8CPK4</accession>
<dbReference type="OrthoDB" id="5888461at2"/>
<reference evidence="1 2" key="1">
    <citation type="journal article" date="2008" name="PLoS ONE">
        <title>Environmental adaptation: genomic analysis of the piezotolerant and psychrotolerant deep-sea iron reducing bacterium Shewanella piezotolerans WP3.</title>
        <authorList>
            <person name="Wang F."/>
            <person name="Wang J."/>
            <person name="Jian H."/>
            <person name="Zhang B."/>
            <person name="Li S."/>
            <person name="Wang F."/>
            <person name="Zeng X."/>
            <person name="Gao L."/>
            <person name="Bartlett D.H."/>
            <person name="Yu J."/>
            <person name="Hu S."/>
            <person name="Xiao X."/>
        </authorList>
    </citation>
    <scope>NUCLEOTIDE SEQUENCE [LARGE SCALE GENOMIC DNA]</scope>
    <source>
        <strain evidence="2">WP3 / JCM 13877</strain>
    </source>
</reference>
<evidence type="ECO:0000313" key="1">
    <source>
        <dbReference type="EMBL" id="ACJ29580.1"/>
    </source>
</evidence>
<gene>
    <name evidence="1" type="ordered locus">swp_2854</name>
</gene>
<dbReference type="EMBL" id="CP000472">
    <property type="protein sequence ID" value="ACJ29580.1"/>
    <property type="molecule type" value="Genomic_DNA"/>
</dbReference>
<dbReference type="RefSeq" id="WP_020912934.1">
    <property type="nucleotide sequence ID" value="NC_011566.1"/>
</dbReference>
<dbReference type="Proteomes" id="UP000000753">
    <property type="component" value="Chromosome"/>
</dbReference>
<organism evidence="1 2">
    <name type="scientific">Shewanella piezotolerans (strain WP3 / JCM 13877)</name>
    <dbReference type="NCBI Taxonomy" id="225849"/>
    <lineage>
        <taxon>Bacteria</taxon>
        <taxon>Pseudomonadati</taxon>
        <taxon>Pseudomonadota</taxon>
        <taxon>Gammaproteobacteria</taxon>
        <taxon>Alteromonadales</taxon>
        <taxon>Shewanellaceae</taxon>
        <taxon>Shewanella</taxon>
    </lineage>
</organism>
<keyword evidence="2" id="KW-1185">Reference proteome</keyword>
<dbReference type="eggNOG" id="COG0635">
    <property type="taxonomic scope" value="Bacteria"/>
</dbReference>
<evidence type="ECO:0000313" key="2">
    <source>
        <dbReference type="Proteomes" id="UP000000753"/>
    </source>
</evidence>
<name>B8CPK4_SHEPW</name>
<sequence>MFELAPLIDIPFDRRHQCWFCGEPSSMQLSYTKEHYTPHPSLMVPACKECFKIAKQHKLTSIWDCKMAVKDELMRIYEKHLAIGVNWTKQELEESEFEDKVFGGFKKSAWMMYEIARDRVNYPAWPLSLNGVPLEDFGYGADFSFDGVNYSSVTQAIKFYAKQFVLDKRFLEDIISIVGKQRFGFAIRVAQINIAATPELKRQVINDLKLENQD</sequence>